<keyword evidence="2 4" id="KW-0238">DNA-binding</keyword>
<sequence length="220" mass="24219">MWRNFLRFPDVMLLWRATSSDLQHTPAHERRPADMRAPGQLRADAQRNRELIIDTAREVFAEQGPGAAMDEVARLAGVGAGTLYRHFPDRDSLIHAVLADALERMIALAQKAREEETWAWDALSRFVRGCADLRLDLLISVAGAQVHRVAGTPEINEARVRLLEVLDQIVSAAHDEGALRTDVGTGDVMGVVGLLVRGLPTLPAALGDELRERAVRLVLA</sequence>
<dbReference type="PANTHER" id="PTHR30055:SF234">
    <property type="entry name" value="HTH-TYPE TRANSCRIPTIONAL REGULATOR BETI"/>
    <property type="match status" value="1"/>
</dbReference>
<dbReference type="Pfam" id="PF00440">
    <property type="entry name" value="TetR_N"/>
    <property type="match status" value="1"/>
</dbReference>
<evidence type="ECO:0000256" key="1">
    <source>
        <dbReference type="ARBA" id="ARBA00023015"/>
    </source>
</evidence>
<evidence type="ECO:0000313" key="7">
    <source>
        <dbReference type="Proteomes" id="UP000295258"/>
    </source>
</evidence>
<gene>
    <name evidence="6" type="ORF">E1292_12890</name>
</gene>
<keyword evidence="1" id="KW-0805">Transcription regulation</keyword>
<keyword evidence="7" id="KW-1185">Reference proteome</keyword>
<accession>A0A4R4VP44</accession>
<evidence type="ECO:0000256" key="4">
    <source>
        <dbReference type="PROSITE-ProRule" id="PRU00335"/>
    </source>
</evidence>
<evidence type="ECO:0000313" key="6">
    <source>
        <dbReference type="EMBL" id="TDD07658.1"/>
    </source>
</evidence>
<dbReference type="Gene3D" id="1.10.357.10">
    <property type="entry name" value="Tetracycline Repressor, domain 2"/>
    <property type="match status" value="1"/>
</dbReference>
<evidence type="ECO:0000256" key="3">
    <source>
        <dbReference type="ARBA" id="ARBA00023163"/>
    </source>
</evidence>
<feature type="domain" description="HTH tetR-type" evidence="5">
    <location>
        <begin position="46"/>
        <end position="105"/>
    </location>
</feature>
<dbReference type="InterPro" id="IPR036271">
    <property type="entry name" value="Tet_transcr_reg_TetR-rel_C_sf"/>
</dbReference>
<dbReference type="PANTHER" id="PTHR30055">
    <property type="entry name" value="HTH-TYPE TRANSCRIPTIONAL REGULATOR RUTR"/>
    <property type="match status" value="1"/>
</dbReference>
<feature type="non-terminal residue" evidence="6">
    <location>
        <position position="220"/>
    </location>
</feature>
<dbReference type="EMBL" id="SMKO01000025">
    <property type="protein sequence ID" value="TDD07658.1"/>
    <property type="molecule type" value="Genomic_DNA"/>
</dbReference>
<dbReference type="PRINTS" id="PR00455">
    <property type="entry name" value="HTHTETR"/>
</dbReference>
<comment type="caution">
    <text evidence="6">The sequence shown here is derived from an EMBL/GenBank/DDBJ whole genome shotgun (WGS) entry which is preliminary data.</text>
</comment>
<dbReference type="SUPFAM" id="SSF46689">
    <property type="entry name" value="Homeodomain-like"/>
    <property type="match status" value="1"/>
</dbReference>
<dbReference type="SUPFAM" id="SSF48498">
    <property type="entry name" value="Tetracyclin repressor-like, C-terminal domain"/>
    <property type="match status" value="1"/>
</dbReference>
<dbReference type="GO" id="GO:0003700">
    <property type="term" value="F:DNA-binding transcription factor activity"/>
    <property type="evidence" value="ECO:0007669"/>
    <property type="project" value="TreeGrafter"/>
</dbReference>
<dbReference type="GO" id="GO:0000976">
    <property type="term" value="F:transcription cis-regulatory region binding"/>
    <property type="evidence" value="ECO:0007669"/>
    <property type="project" value="TreeGrafter"/>
</dbReference>
<proteinExistence type="predicted"/>
<dbReference type="PROSITE" id="PS50977">
    <property type="entry name" value="HTH_TETR_2"/>
    <property type="match status" value="1"/>
</dbReference>
<evidence type="ECO:0000256" key="2">
    <source>
        <dbReference type="ARBA" id="ARBA00023125"/>
    </source>
</evidence>
<evidence type="ECO:0000259" key="5">
    <source>
        <dbReference type="PROSITE" id="PS50977"/>
    </source>
</evidence>
<keyword evidence="3" id="KW-0804">Transcription</keyword>
<dbReference type="InterPro" id="IPR050109">
    <property type="entry name" value="HTH-type_TetR-like_transc_reg"/>
</dbReference>
<dbReference type="Proteomes" id="UP000295258">
    <property type="component" value="Unassembled WGS sequence"/>
</dbReference>
<dbReference type="InterPro" id="IPR009057">
    <property type="entry name" value="Homeodomain-like_sf"/>
</dbReference>
<dbReference type="AlphaFoldDB" id="A0A4R4VP44"/>
<name>A0A4R4VP44_9ACTN</name>
<organism evidence="6 7">
    <name type="scientific">Nonomuraea deserti</name>
    <dbReference type="NCBI Taxonomy" id="1848322"/>
    <lineage>
        <taxon>Bacteria</taxon>
        <taxon>Bacillati</taxon>
        <taxon>Actinomycetota</taxon>
        <taxon>Actinomycetes</taxon>
        <taxon>Streptosporangiales</taxon>
        <taxon>Streptosporangiaceae</taxon>
        <taxon>Nonomuraea</taxon>
    </lineage>
</organism>
<protein>
    <submittedName>
        <fullName evidence="6">TetR/AcrR family transcriptional regulator</fullName>
    </submittedName>
</protein>
<reference evidence="6 7" key="1">
    <citation type="submission" date="2019-03" db="EMBL/GenBank/DDBJ databases">
        <title>Draft genome sequences of novel Actinobacteria.</title>
        <authorList>
            <person name="Sahin N."/>
            <person name="Ay H."/>
            <person name="Saygin H."/>
        </authorList>
    </citation>
    <scope>NUCLEOTIDE SEQUENCE [LARGE SCALE GENOMIC DNA]</scope>
    <source>
        <strain evidence="6 7">KC310</strain>
    </source>
</reference>
<dbReference type="InterPro" id="IPR001647">
    <property type="entry name" value="HTH_TetR"/>
</dbReference>
<feature type="DNA-binding region" description="H-T-H motif" evidence="4">
    <location>
        <begin position="68"/>
        <end position="87"/>
    </location>
</feature>